<evidence type="ECO:0000256" key="1">
    <source>
        <dbReference type="SAM" id="MobiDB-lite"/>
    </source>
</evidence>
<feature type="region of interest" description="Disordered" evidence="1">
    <location>
        <begin position="345"/>
        <end position="370"/>
    </location>
</feature>
<evidence type="ECO:0000313" key="4">
    <source>
        <dbReference type="Proteomes" id="UP001215280"/>
    </source>
</evidence>
<keyword evidence="2" id="KW-1133">Transmembrane helix</keyword>
<name>A0AAD7HHG6_9AGAR</name>
<comment type="caution">
    <text evidence="3">The sequence shown here is derived from an EMBL/GenBank/DDBJ whole genome shotgun (WGS) entry which is preliminary data.</text>
</comment>
<keyword evidence="2" id="KW-0472">Membrane</keyword>
<accession>A0AAD7HHG6</accession>
<organism evidence="3 4">
    <name type="scientific">Mycena maculata</name>
    <dbReference type="NCBI Taxonomy" id="230809"/>
    <lineage>
        <taxon>Eukaryota</taxon>
        <taxon>Fungi</taxon>
        <taxon>Dikarya</taxon>
        <taxon>Basidiomycota</taxon>
        <taxon>Agaricomycotina</taxon>
        <taxon>Agaricomycetes</taxon>
        <taxon>Agaricomycetidae</taxon>
        <taxon>Agaricales</taxon>
        <taxon>Marasmiineae</taxon>
        <taxon>Mycenaceae</taxon>
        <taxon>Mycena</taxon>
    </lineage>
</organism>
<gene>
    <name evidence="3" type="ORF">DFH07DRAFT_858305</name>
</gene>
<reference evidence="3" key="1">
    <citation type="submission" date="2023-03" db="EMBL/GenBank/DDBJ databases">
        <title>Massive genome expansion in bonnet fungi (Mycena s.s.) driven by repeated elements and novel gene families across ecological guilds.</title>
        <authorList>
            <consortium name="Lawrence Berkeley National Laboratory"/>
            <person name="Harder C.B."/>
            <person name="Miyauchi S."/>
            <person name="Viragh M."/>
            <person name="Kuo A."/>
            <person name="Thoen E."/>
            <person name="Andreopoulos B."/>
            <person name="Lu D."/>
            <person name="Skrede I."/>
            <person name="Drula E."/>
            <person name="Henrissat B."/>
            <person name="Morin E."/>
            <person name="Kohler A."/>
            <person name="Barry K."/>
            <person name="LaButti K."/>
            <person name="Morin E."/>
            <person name="Salamov A."/>
            <person name="Lipzen A."/>
            <person name="Mereny Z."/>
            <person name="Hegedus B."/>
            <person name="Baldrian P."/>
            <person name="Stursova M."/>
            <person name="Weitz H."/>
            <person name="Taylor A."/>
            <person name="Grigoriev I.V."/>
            <person name="Nagy L.G."/>
            <person name="Martin F."/>
            <person name="Kauserud H."/>
        </authorList>
    </citation>
    <scope>NUCLEOTIDE SEQUENCE</scope>
    <source>
        <strain evidence="3">CBHHK188m</strain>
    </source>
</reference>
<proteinExistence type="predicted"/>
<evidence type="ECO:0000256" key="2">
    <source>
        <dbReference type="SAM" id="Phobius"/>
    </source>
</evidence>
<dbReference type="AlphaFoldDB" id="A0AAD7HHG6"/>
<feature type="transmembrane region" description="Helical" evidence="2">
    <location>
        <begin position="310"/>
        <end position="335"/>
    </location>
</feature>
<protein>
    <submittedName>
        <fullName evidence="3">Uncharacterized protein</fullName>
    </submittedName>
</protein>
<dbReference type="Gene3D" id="2.60.120.260">
    <property type="entry name" value="Galactose-binding domain-like"/>
    <property type="match status" value="2"/>
</dbReference>
<dbReference type="EMBL" id="JARJLG010000274">
    <property type="protein sequence ID" value="KAJ7720869.1"/>
    <property type="molecule type" value="Genomic_DNA"/>
</dbReference>
<dbReference type="Proteomes" id="UP001215280">
    <property type="component" value="Unassembled WGS sequence"/>
</dbReference>
<evidence type="ECO:0000313" key="3">
    <source>
        <dbReference type="EMBL" id="KAJ7720869.1"/>
    </source>
</evidence>
<keyword evidence="4" id="KW-1185">Reference proteome</keyword>
<sequence>MSVIVDDHDALVLYNPTVPAHSNVSSGWLQEGTQTEFTKTTSSSVTPGETATFTFTGSSVTVFGTLGPPPNLGNASSMLFSIDQGTPSAFIAPAIDNTTHHELIWTSGPLAEESHTLVITQNSPIRQIFLDYFLYNTTSSTEGKTVFIDDSDAPVQYLGDWAPQSNEEYFQHTAHLCETPGCSASLAFEGTSVTLQGQVSSGPGCNVSVVIDGAPPVFIVTPPPPPSSVKNSSPFNNQLFTTSSPLLPGNHTITFTTLNAAPFSVDYFLVGNDPSITGSTSTTAGSSLPQSYPTVTNGPSPIHGASTSTVIAAAVGGALGGLVLLALILAALLFWRRRTKRLNRAAADEEDSEKSFQPHRPQLPGWTGRPHSVASVATLIDDTRPQPGDELSKIARPLSGYIYYDNNRAGGEFGSSP</sequence>
<keyword evidence="2" id="KW-0812">Transmembrane</keyword>